<evidence type="ECO:0000313" key="3">
    <source>
        <dbReference type="Proteomes" id="UP000008068"/>
    </source>
</evidence>
<gene>
    <name evidence="2" type="ORF">CAEBREN_16929</name>
</gene>
<dbReference type="EMBL" id="GL379834">
    <property type="protein sequence ID" value="EGT51622.1"/>
    <property type="molecule type" value="Genomic_DNA"/>
</dbReference>
<dbReference type="HOGENOM" id="CLU_028840_1_3_1"/>
<dbReference type="PANTHER" id="PTHR22899">
    <property type="entry name" value="CYCLIN-RELATED F-BOX FAMILY"/>
    <property type="match status" value="1"/>
</dbReference>
<accession>G0N3I0</accession>
<dbReference type="AlphaFoldDB" id="G0N3I0"/>
<dbReference type="OrthoDB" id="5883672at2759"/>
<keyword evidence="3" id="KW-1185">Reference proteome</keyword>
<name>G0N3I0_CAEBE</name>
<dbReference type="OMA" id="EYFAIEL"/>
<reference evidence="3" key="1">
    <citation type="submission" date="2011-07" db="EMBL/GenBank/DDBJ databases">
        <authorList>
            <consortium name="Caenorhabditis brenneri Sequencing and Analysis Consortium"/>
            <person name="Wilson R.K."/>
        </authorList>
    </citation>
    <scope>NUCLEOTIDE SEQUENCE [LARGE SCALE GENOMIC DNA]</scope>
    <source>
        <strain evidence="3">PB2801</strain>
    </source>
</reference>
<feature type="domain" description="F-box" evidence="1">
    <location>
        <begin position="5"/>
        <end position="52"/>
    </location>
</feature>
<dbReference type="PROSITE" id="PS50181">
    <property type="entry name" value="FBOX"/>
    <property type="match status" value="1"/>
</dbReference>
<proteinExistence type="predicted"/>
<dbReference type="InterPro" id="IPR053222">
    <property type="entry name" value="Zygotic_Embryogenesis-Asso"/>
</dbReference>
<sequence>MQVDRFRLRCLPIDVLKNVLRTMDGDQLISYSLISRTTKQNVIDLKIKLRSFAVSIHSKLVISLQIPKYYQISLTFDENKTMNWNPEENEPLSLDTPEIVEAKCSKDYFQGCGESLFLENRGISVREWILHLFDIFRHLMINVLHLSEESNHFDISSIRRMVEGLTVNRIAFHRLPLDSCYKLMGETNTFLTGILLKSDLMPVEYLHKIVIQNTEITMFHSKILSLEERIQFRIDDILANNSENIFSFFTITSYKDMNRFLKLWMKGSNPRLKFMDVGFTFGGKKELLAIMNGIKYRVMEEDERRVRPCPKDLGPIAIAASEGSFLIRRKDGVEATVSIFSRRACMKFAVWD</sequence>
<dbReference type="InterPro" id="IPR001810">
    <property type="entry name" value="F-box_dom"/>
</dbReference>
<organism evidence="3">
    <name type="scientific">Caenorhabditis brenneri</name>
    <name type="common">Nematode worm</name>
    <dbReference type="NCBI Taxonomy" id="135651"/>
    <lineage>
        <taxon>Eukaryota</taxon>
        <taxon>Metazoa</taxon>
        <taxon>Ecdysozoa</taxon>
        <taxon>Nematoda</taxon>
        <taxon>Chromadorea</taxon>
        <taxon>Rhabditida</taxon>
        <taxon>Rhabditina</taxon>
        <taxon>Rhabditomorpha</taxon>
        <taxon>Rhabditoidea</taxon>
        <taxon>Rhabditidae</taxon>
        <taxon>Peloderinae</taxon>
        <taxon>Caenorhabditis</taxon>
    </lineage>
</organism>
<dbReference type="InterPro" id="IPR012885">
    <property type="entry name" value="F-box_Sdz-33"/>
</dbReference>
<dbReference type="Pfam" id="PF00646">
    <property type="entry name" value="F-box"/>
    <property type="match status" value="1"/>
</dbReference>
<evidence type="ECO:0000313" key="2">
    <source>
        <dbReference type="EMBL" id="EGT51622.1"/>
    </source>
</evidence>
<dbReference type="Pfam" id="PF07735">
    <property type="entry name" value="FBA_2"/>
    <property type="match status" value="1"/>
</dbReference>
<dbReference type="Proteomes" id="UP000008068">
    <property type="component" value="Unassembled WGS sequence"/>
</dbReference>
<protein>
    <recommendedName>
        <fullName evidence="1">F-box domain-containing protein</fullName>
    </recommendedName>
</protein>
<evidence type="ECO:0000259" key="1">
    <source>
        <dbReference type="PROSITE" id="PS50181"/>
    </source>
</evidence>
<dbReference type="InParanoid" id="G0N3I0"/>